<gene>
    <name evidence="1" type="ORF">IAD16_04940</name>
</gene>
<name>A0A9D1I3R5_9FIRM</name>
<comment type="caution">
    <text evidence="1">The sequence shown here is derived from an EMBL/GenBank/DDBJ whole genome shotgun (WGS) entry which is preliminary data.</text>
</comment>
<reference evidence="1" key="1">
    <citation type="submission" date="2020-10" db="EMBL/GenBank/DDBJ databases">
        <authorList>
            <person name="Gilroy R."/>
        </authorList>
    </citation>
    <scope>NUCLEOTIDE SEQUENCE</scope>
    <source>
        <strain evidence="1">11300</strain>
    </source>
</reference>
<feature type="non-terminal residue" evidence="1">
    <location>
        <position position="1"/>
    </location>
</feature>
<dbReference type="Proteomes" id="UP000824091">
    <property type="component" value="Unassembled WGS sequence"/>
</dbReference>
<sequence length="326" mass="37240">HGDQLTDMDYMKILGGAPADLRKKSTLMTLFRENLEDDDLLELAEYNDRHLQEALGAISDIDNSTQTFVVSEMGTKTERSSGISYVEHRQIGTFPEASLASAKKMIDSDLAEWGLPAGDHGKFLDFWIMELYEMTPEHTMRGRYRYICDWTGEIFYYDDHPDTAYRKDVLLKRKEYERNLFSGVECGHSINIPLPFEPGDLIFVDCSPFAPPAVCLVAETGSDCCALQCIYPCGGGKMSIGALKHSHFCNWGETWRPYLSPLYRAERYTGELPEDQKYMKILSEALRKEPELGRALFEDVFFQKTVVMPHEIEEYMGGRTDGRQSR</sequence>
<accession>A0A9D1I3R5</accession>
<dbReference type="AlphaFoldDB" id="A0A9D1I3R5"/>
<proteinExistence type="predicted"/>
<evidence type="ECO:0000313" key="2">
    <source>
        <dbReference type="Proteomes" id="UP000824091"/>
    </source>
</evidence>
<dbReference type="EMBL" id="DVMO01000074">
    <property type="protein sequence ID" value="HIU27703.1"/>
    <property type="molecule type" value="Genomic_DNA"/>
</dbReference>
<protein>
    <submittedName>
        <fullName evidence="1">Uncharacterized protein</fullName>
    </submittedName>
</protein>
<reference evidence="1" key="2">
    <citation type="journal article" date="2021" name="PeerJ">
        <title>Extensive microbial diversity within the chicken gut microbiome revealed by metagenomics and culture.</title>
        <authorList>
            <person name="Gilroy R."/>
            <person name="Ravi A."/>
            <person name="Getino M."/>
            <person name="Pursley I."/>
            <person name="Horton D.L."/>
            <person name="Alikhan N.F."/>
            <person name="Baker D."/>
            <person name="Gharbi K."/>
            <person name="Hall N."/>
            <person name="Watson M."/>
            <person name="Adriaenssens E.M."/>
            <person name="Foster-Nyarko E."/>
            <person name="Jarju S."/>
            <person name="Secka A."/>
            <person name="Antonio M."/>
            <person name="Oren A."/>
            <person name="Chaudhuri R.R."/>
            <person name="La Ragione R."/>
            <person name="Hildebrand F."/>
            <person name="Pallen M.J."/>
        </authorList>
    </citation>
    <scope>NUCLEOTIDE SEQUENCE</scope>
    <source>
        <strain evidence="1">11300</strain>
    </source>
</reference>
<evidence type="ECO:0000313" key="1">
    <source>
        <dbReference type="EMBL" id="HIU27703.1"/>
    </source>
</evidence>
<organism evidence="1 2">
    <name type="scientific">Candidatus Fimisoma avicola</name>
    <dbReference type="NCBI Taxonomy" id="2840826"/>
    <lineage>
        <taxon>Bacteria</taxon>
        <taxon>Bacillati</taxon>
        <taxon>Bacillota</taxon>
        <taxon>Clostridia</taxon>
        <taxon>Eubacteriales</taxon>
        <taxon>Candidatus Fimisoma</taxon>
    </lineage>
</organism>